<evidence type="ECO:0000256" key="4">
    <source>
        <dbReference type="ARBA" id="ARBA00022679"/>
    </source>
</evidence>
<dbReference type="PRINTS" id="PR00344">
    <property type="entry name" value="BCTRLSENSOR"/>
</dbReference>
<dbReference type="InterPro" id="IPR036097">
    <property type="entry name" value="HisK_dim/P_sf"/>
</dbReference>
<dbReference type="GO" id="GO:0000155">
    <property type="term" value="F:phosphorelay sensor kinase activity"/>
    <property type="evidence" value="ECO:0007669"/>
    <property type="project" value="InterPro"/>
</dbReference>
<dbReference type="Pfam" id="PF00072">
    <property type="entry name" value="Response_reg"/>
    <property type="match status" value="1"/>
</dbReference>
<feature type="coiled-coil region" evidence="8">
    <location>
        <begin position="140"/>
        <end position="167"/>
    </location>
</feature>
<dbReference type="CDD" id="cd19920">
    <property type="entry name" value="REC_PA4781-like"/>
    <property type="match status" value="1"/>
</dbReference>
<feature type="modified residue" description="4-aspartylphosphate" evidence="7">
    <location>
        <position position="64"/>
    </location>
</feature>
<dbReference type="InterPro" id="IPR003594">
    <property type="entry name" value="HATPase_dom"/>
</dbReference>
<evidence type="ECO:0000256" key="1">
    <source>
        <dbReference type="ARBA" id="ARBA00000085"/>
    </source>
</evidence>
<organism evidence="11">
    <name type="scientific">Planktothricoides sp. SpSt-374</name>
    <dbReference type="NCBI Taxonomy" id="2282167"/>
    <lineage>
        <taxon>Bacteria</taxon>
        <taxon>Bacillati</taxon>
        <taxon>Cyanobacteriota</taxon>
        <taxon>Cyanophyceae</taxon>
        <taxon>Oscillatoriophycideae</taxon>
        <taxon>Oscillatoriales</taxon>
        <taxon>Oscillatoriaceae</taxon>
        <taxon>Planktothricoides</taxon>
    </lineage>
</organism>
<keyword evidence="6" id="KW-0902">Two-component regulatory system</keyword>
<dbReference type="InterPro" id="IPR004358">
    <property type="entry name" value="Sig_transdc_His_kin-like_C"/>
</dbReference>
<evidence type="ECO:0000256" key="6">
    <source>
        <dbReference type="ARBA" id="ARBA00023012"/>
    </source>
</evidence>
<keyword evidence="5 11" id="KW-0418">Kinase</keyword>
<dbReference type="Gene3D" id="3.40.50.2300">
    <property type="match status" value="1"/>
</dbReference>
<keyword evidence="3 7" id="KW-0597">Phosphoprotein</keyword>
<proteinExistence type="predicted"/>
<dbReference type="GO" id="GO:0009927">
    <property type="term" value="F:histidine phosphotransfer kinase activity"/>
    <property type="evidence" value="ECO:0007669"/>
    <property type="project" value="TreeGrafter"/>
</dbReference>
<dbReference type="EMBL" id="DSPX01000023">
    <property type="protein sequence ID" value="HGF99588.1"/>
    <property type="molecule type" value="Genomic_DNA"/>
</dbReference>
<dbReference type="SMART" id="SM00387">
    <property type="entry name" value="HATPase_c"/>
    <property type="match status" value="1"/>
</dbReference>
<dbReference type="SUPFAM" id="SSF52172">
    <property type="entry name" value="CheY-like"/>
    <property type="match status" value="1"/>
</dbReference>
<dbReference type="Pfam" id="PF02518">
    <property type="entry name" value="HATPase_c"/>
    <property type="match status" value="1"/>
</dbReference>
<comment type="caution">
    <text evidence="11">The sequence shown here is derived from an EMBL/GenBank/DDBJ whole genome shotgun (WGS) entry which is preliminary data.</text>
</comment>
<evidence type="ECO:0000256" key="7">
    <source>
        <dbReference type="PROSITE-ProRule" id="PRU00169"/>
    </source>
</evidence>
<accession>A0A7C3ZTK3</accession>
<dbReference type="PROSITE" id="PS50110">
    <property type="entry name" value="RESPONSE_REGULATORY"/>
    <property type="match status" value="1"/>
</dbReference>
<name>A0A7C3ZTK3_9CYAN</name>
<dbReference type="InterPro" id="IPR001789">
    <property type="entry name" value="Sig_transdc_resp-reg_receiver"/>
</dbReference>
<dbReference type="SUPFAM" id="SSF47384">
    <property type="entry name" value="Homodimeric domain of signal transducing histidine kinase"/>
    <property type="match status" value="1"/>
</dbReference>
<reference evidence="11" key="1">
    <citation type="journal article" date="2020" name="mSystems">
        <title>Genome- and Community-Level Interaction Insights into Carbon Utilization and Element Cycling Functions of Hydrothermarchaeota in Hydrothermal Sediment.</title>
        <authorList>
            <person name="Zhou Z."/>
            <person name="Liu Y."/>
            <person name="Xu W."/>
            <person name="Pan J."/>
            <person name="Luo Z.H."/>
            <person name="Li M."/>
        </authorList>
    </citation>
    <scope>NUCLEOTIDE SEQUENCE [LARGE SCALE GENOMIC DNA]</scope>
    <source>
        <strain evidence="11">SpSt-374</strain>
    </source>
</reference>
<feature type="domain" description="Histidine kinase" evidence="9">
    <location>
        <begin position="176"/>
        <end position="427"/>
    </location>
</feature>
<dbReference type="Gene3D" id="1.10.287.130">
    <property type="match status" value="1"/>
</dbReference>
<dbReference type="InterPro" id="IPR011006">
    <property type="entry name" value="CheY-like_superfamily"/>
</dbReference>
<dbReference type="SMART" id="SM00448">
    <property type="entry name" value="REC"/>
    <property type="match status" value="1"/>
</dbReference>
<dbReference type="InterPro" id="IPR036890">
    <property type="entry name" value="HATPase_C_sf"/>
</dbReference>
<dbReference type="CDD" id="cd00082">
    <property type="entry name" value="HisKA"/>
    <property type="match status" value="1"/>
</dbReference>
<dbReference type="PANTHER" id="PTHR43047:SF72">
    <property type="entry name" value="OSMOSENSING HISTIDINE PROTEIN KINASE SLN1"/>
    <property type="match status" value="1"/>
</dbReference>
<dbReference type="InterPro" id="IPR005467">
    <property type="entry name" value="His_kinase_dom"/>
</dbReference>
<comment type="catalytic activity">
    <reaction evidence="1">
        <text>ATP + protein L-histidine = ADP + protein N-phospho-L-histidine.</text>
        <dbReference type="EC" id="2.7.13.3"/>
    </reaction>
</comment>
<dbReference type="GO" id="GO:0005886">
    <property type="term" value="C:plasma membrane"/>
    <property type="evidence" value="ECO:0007669"/>
    <property type="project" value="TreeGrafter"/>
</dbReference>
<evidence type="ECO:0000256" key="3">
    <source>
        <dbReference type="ARBA" id="ARBA00022553"/>
    </source>
</evidence>
<sequence length="445" mass="49337">MNEFHSDELNQTKGNILVVDDTPVNLKILTHLLGQRGYTVRQALNGKMAITACEATAPDLILLDINMPDMDGYQVCEYLKQNSSLSEIPVIFLSALDDVLDKVKAFDVGGADYITKPFQALELFSRIENQLKLRSLQMQVHKKNMLLQQAVEELKQAQAQLVQKEKMVSLAQMVAGIAHEINNPVNFIYGNLSHISEYTEDLLKLLQLYQKAMPKPPANIEDLQGDIDWEFISEDLHRMVGSMKAGADRIREIVLSLRSFSRLGEAELKAVDIHEGIDSSLMLLQHRLQGQSQRPDITVIRAYGDLPKVNCSAAEINQVFLNILTNAIDALETPSADEVSNPKITITTSLADGQRVAIAIADNGHGMTETVKNRIFDPFFTTKKVGSGKGLGLSISYQIVADHGGRLSCDSHPEKGSTFTVILPVQHQTKLFDDLVPHQISRIVS</sequence>
<dbReference type="SUPFAM" id="SSF55874">
    <property type="entry name" value="ATPase domain of HSP90 chaperone/DNA topoisomerase II/histidine kinase"/>
    <property type="match status" value="1"/>
</dbReference>
<dbReference type="InterPro" id="IPR003661">
    <property type="entry name" value="HisK_dim/P_dom"/>
</dbReference>
<dbReference type="PANTHER" id="PTHR43047">
    <property type="entry name" value="TWO-COMPONENT HISTIDINE PROTEIN KINASE"/>
    <property type="match status" value="1"/>
</dbReference>
<dbReference type="EC" id="2.7.13.3" evidence="2"/>
<keyword evidence="8" id="KW-0175">Coiled coil</keyword>
<dbReference type="PROSITE" id="PS50109">
    <property type="entry name" value="HIS_KIN"/>
    <property type="match status" value="1"/>
</dbReference>
<evidence type="ECO:0000256" key="2">
    <source>
        <dbReference type="ARBA" id="ARBA00012438"/>
    </source>
</evidence>
<evidence type="ECO:0000256" key="5">
    <source>
        <dbReference type="ARBA" id="ARBA00022777"/>
    </source>
</evidence>
<protein>
    <recommendedName>
        <fullName evidence="2">histidine kinase</fullName>
        <ecNumber evidence="2">2.7.13.3</ecNumber>
    </recommendedName>
</protein>
<feature type="domain" description="Response regulatory" evidence="10">
    <location>
        <begin position="15"/>
        <end position="131"/>
    </location>
</feature>
<dbReference type="SMART" id="SM00388">
    <property type="entry name" value="HisKA"/>
    <property type="match status" value="1"/>
</dbReference>
<dbReference type="Gene3D" id="3.30.565.10">
    <property type="entry name" value="Histidine kinase-like ATPase, C-terminal domain"/>
    <property type="match status" value="1"/>
</dbReference>
<dbReference type="AlphaFoldDB" id="A0A7C3ZTK3"/>
<keyword evidence="4" id="KW-0808">Transferase</keyword>
<evidence type="ECO:0000256" key="8">
    <source>
        <dbReference type="SAM" id="Coils"/>
    </source>
</evidence>
<evidence type="ECO:0000259" key="9">
    <source>
        <dbReference type="PROSITE" id="PS50109"/>
    </source>
</evidence>
<evidence type="ECO:0000313" key="11">
    <source>
        <dbReference type="EMBL" id="HGF99588.1"/>
    </source>
</evidence>
<gene>
    <name evidence="11" type="ORF">ENR15_02690</name>
</gene>
<evidence type="ECO:0000259" key="10">
    <source>
        <dbReference type="PROSITE" id="PS50110"/>
    </source>
</evidence>